<protein>
    <submittedName>
        <fullName evidence="2">Antibiotic biosynthesis monooxygenase</fullName>
    </submittedName>
</protein>
<gene>
    <name evidence="2" type="ORF">R4315_00210</name>
</gene>
<dbReference type="Gene3D" id="3.30.70.100">
    <property type="match status" value="2"/>
</dbReference>
<dbReference type="InterPro" id="IPR011008">
    <property type="entry name" value="Dimeric_a/b-barrel"/>
</dbReference>
<keyword evidence="1" id="KW-1133">Transmembrane helix</keyword>
<keyword evidence="1" id="KW-0472">Membrane</keyword>
<dbReference type="RefSeq" id="WP_317746214.1">
    <property type="nucleotide sequence ID" value="NZ_JAWLUP010000001.1"/>
</dbReference>
<evidence type="ECO:0000256" key="1">
    <source>
        <dbReference type="SAM" id="Phobius"/>
    </source>
</evidence>
<organism evidence="2 3">
    <name type="scientific">Rhodococcus oxybenzonivorans</name>
    <dbReference type="NCBI Taxonomy" id="1990687"/>
    <lineage>
        <taxon>Bacteria</taxon>
        <taxon>Bacillati</taxon>
        <taxon>Actinomycetota</taxon>
        <taxon>Actinomycetes</taxon>
        <taxon>Mycobacteriales</taxon>
        <taxon>Nocardiaceae</taxon>
        <taxon>Rhodococcus</taxon>
    </lineage>
</organism>
<sequence>MAEPMGVNAVPRSTRDSAQSPVSIIFRRRIDDASFDEYLRWEHRSVEILSDRPGFIDQDIIPPSPPVQDDWVTVQRFTTIDDARAWLDSAERTALVAEIKHAFIGNEDVHLLTGEQTAAQAASSVVISCRIDPEDESTFMDWQRRISAAEARFTGFRGHKVERPVRGVTDDWTIVLSFDTEENLERWMNSAERAELLEQGARFNQDLRVRRASYGFDFWFRGAKGEQSAEVPVARSNLLVLLVLYPMVVIWGHFVSAPLIEGRGVPVAVALFIGNVVTTQILGWWAVPAAFKAFGWWMDPAISPRRRNIGYAVMIALFGVSIAVSTLLFAIPTT</sequence>
<dbReference type="Proteomes" id="UP001185863">
    <property type="component" value="Unassembled WGS sequence"/>
</dbReference>
<keyword evidence="2" id="KW-0560">Oxidoreductase</keyword>
<evidence type="ECO:0000313" key="2">
    <source>
        <dbReference type="EMBL" id="MDV7262980.1"/>
    </source>
</evidence>
<comment type="caution">
    <text evidence="2">The sequence shown here is derived from an EMBL/GenBank/DDBJ whole genome shotgun (WGS) entry which is preliminary data.</text>
</comment>
<dbReference type="PANTHER" id="PTHR40057">
    <property type="entry name" value="SLR1162 PROTEIN"/>
    <property type="match status" value="1"/>
</dbReference>
<keyword evidence="1" id="KW-0812">Transmembrane</keyword>
<evidence type="ECO:0000313" key="3">
    <source>
        <dbReference type="Proteomes" id="UP001185863"/>
    </source>
</evidence>
<feature type="transmembrane region" description="Helical" evidence="1">
    <location>
        <begin position="238"/>
        <end position="260"/>
    </location>
</feature>
<keyword evidence="2" id="KW-0503">Monooxygenase</keyword>
<dbReference type="GO" id="GO:0004497">
    <property type="term" value="F:monooxygenase activity"/>
    <property type="evidence" value="ECO:0007669"/>
    <property type="project" value="UniProtKB-KW"/>
</dbReference>
<dbReference type="PANTHER" id="PTHR40057:SF1">
    <property type="entry name" value="SLR1162 PROTEIN"/>
    <property type="match status" value="1"/>
</dbReference>
<dbReference type="SUPFAM" id="SSF54909">
    <property type="entry name" value="Dimeric alpha+beta barrel"/>
    <property type="match status" value="2"/>
</dbReference>
<feature type="transmembrane region" description="Helical" evidence="1">
    <location>
        <begin position="266"/>
        <end position="287"/>
    </location>
</feature>
<accession>A0AAE4UU43</accession>
<dbReference type="EMBL" id="JAWLUP010000001">
    <property type="protein sequence ID" value="MDV7262980.1"/>
    <property type="molecule type" value="Genomic_DNA"/>
</dbReference>
<dbReference type="AlphaFoldDB" id="A0AAE4UU43"/>
<reference evidence="2" key="1">
    <citation type="submission" date="2023-10" db="EMBL/GenBank/DDBJ databases">
        <title>Development of a sustainable strategy for remediation of hydrocarbon-contaminated territories based on the waste exchange concept.</title>
        <authorList>
            <person name="Krivoruchko A."/>
        </authorList>
    </citation>
    <scope>NUCLEOTIDE SEQUENCE</scope>
    <source>
        <strain evidence="2">IEGM 68</strain>
    </source>
</reference>
<name>A0AAE4UU43_9NOCA</name>
<feature type="transmembrane region" description="Helical" evidence="1">
    <location>
        <begin position="308"/>
        <end position="331"/>
    </location>
</feature>
<proteinExistence type="predicted"/>
<dbReference type="InterPro" id="IPR038762">
    <property type="entry name" value="ABM_predict"/>
</dbReference>